<evidence type="ECO:0000256" key="2">
    <source>
        <dbReference type="ARBA" id="ARBA00018339"/>
    </source>
</evidence>
<dbReference type="EMBL" id="CAJGYM010000005">
    <property type="protein sequence ID" value="CAD6186611.1"/>
    <property type="molecule type" value="Genomic_DNA"/>
</dbReference>
<sequence length="425" mass="47950">MAITAKRPAAAKTSRHKKKYWRKGVNVDDIEDSIASISQQKAAGGLIADFSDEQLFSIDRSPAKTLKKVTKRQQAALDKITRSIDLDLDVSLPKPKAPSKKSVAKLPRGNAIKQRQEKILRGKTAPAKNASSVDLWQKDFTPKVNLDIPQAAEHFLRYTKKKMPNTPAKKLTSLLPAVNVPSGGASYNPEAGEYLDYVNKIAADEEKVVANEKKIQAGVRPKHEKMVTNGEVAMELTEGLPIDPRYKPAEEEEEEVVEKDSAESPEEKKELPKTLTKKQKARAAELAKEEKERLEKKAKMLDEQNIFKSKQINKELAAEEAERDKEAQERKTRKVMNKLTKRQRLGRGKFQEEEEPFLLQEELTGSLRQVKPQGSILEDRVKSMQLRNILPIAGDKNKRKLKKSLKAKVIEKRSVRDVKKGSRVI</sequence>
<dbReference type="GO" id="GO:0006364">
    <property type="term" value="P:rRNA processing"/>
    <property type="evidence" value="ECO:0007669"/>
    <property type="project" value="TreeGrafter"/>
</dbReference>
<dbReference type="GO" id="GO:0005654">
    <property type="term" value="C:nucleoplasm"/>
    <property type="evidence" value="ECO:0007669"/>
    <property type="project" value="UniProtKB-SubCell"/>
</dbReference>
<feature type="compositionally biased region" description="Basic and acidic residues" evidence="6">
    <location>
        <begin position="282"/>
        <end position="296"/>
    </location>
</feature>
<dbReference type="AlphaFoldDB" id="A0A8S1GUJ9"/>
<feature type="compositionally biased region" description="Basic residues" evidence="6">
    <location>
        <begin position="331"/>
        <end position="340"/>
    </location>
</feature>
<dbReference type="GO" id="GO:0005730">
    <property type="term" value="C:nucleolus"/>
    <property type="evidence" value="ECO:0007669"/>
    <property type="project" value="UniProtKB-SubCell"/>
</dbReference>
<dbReference type="Pfam" id="PF07767">
    <property type="entry name" value="Nop53"/>
    <property type="match status" value="1"/>
</dbReference>
<protein>
    <recommendedName>
        <fullName evidence="2 5">Ribosome biogenesis protein NOP53</fullName>
    </recommendedName>
</protein>
<dbReference type="OrthoDB" id="5072at2759"/>
<proteinExistence type="inferred from homology"/>
<evidence type="ECO:0000256" key="3">
    <source>
        <dbReference type="ARBA" id="ARBA00022517"/>
    </source>
</evidence>
<keyword evidence="8" id="KW-1185">Reference proteome</keyword>
<keyword evidence="3 5" id="KW-0690">Ribosome biogenesis</keyword>
<feature type="region of interest" description="Disordered" evidence="6">
    <location>
        <begin position="234"/>
        <end position="296"/>
    </location>
</feature>
<feature type="region of interest" description="Disordered" evidence="6">
    <location>
        <begin position="316"/>
        <end position="340"/>
    </location>
</feature>
<evidence type="ECO:0000256" key="4">
    <source>
        <dbReference type="ARBA" id="ARBA00023242"/>
    </source>
</evidence>
<comment type="subcellular location">
    <subcellularLocation>
        <location evidence="5">Nucleus</location>
        <location evidence="5">Nucleolus</location>
    </subcellularLocation>
    <subcellularLocation>
        <location evidence="5">Nucleus</location>
        <location evidence="5">Nucleoplasm</location>
    </subcellularLocation>
</comment>
<evidence type="ECO:0000313" key="8">
    <source>
        <dbReference type="Proteomes" id="UP000835052"/>
    </source>
</evidence>
<organism evidence="7 8">
    <name type="scientific">Caenorhabditis auriculariae</name>
    <dbReference type="NCBI Taxonomy" id="2777116"/>
    <lineage>
        <taxon>Eukaryota</taxon>
        <taxon>Metazoa</taxon>
        <taxon>Ecdysozoa</taxon>
        <taxon>Nematoda</taxon>
        <taxon>Chromadorea</taxon>
        <taxon>Rhabditida</taxon>
        <taxon>Rhabditina</taxon>
        <taxon>Rhabditomorpha</taxon>
        <taxon>Rhabditoidea</taxon>
        <taxon>Rhabditidae</taxon>
        <taxon>Peloderinae</taxon>
        <taxon>Caenorhabditis</taxon>
    </lineage>
</organism>
<dbReference type="GO" id="GO:0000027">
    <property type="term" value="P:ribosomal large subunit assembly"/>
    <property type="evidence" value="ECO:0007669"/>
    <property type="project" value="UniProtKB-UniRule"/>
</dbReference>
<feature type="compositionally biased region" description="Basic and acidic residues" evidence="6">
    <location>
        <begin position="258"/>
        <end position="272"/>
    </location>
</feature>
<keyword evidence="4 5" id="KW-0539">Nucleus</keyword>
<comment type="caution">
    <text evidence="7">The sequence shown here is derived from an EMBL/GenBank/DDBJ whole genome shotgun (WGS) entry which is preliminary data.</text>
</comment>
<reference evidence="7" key="1">
    <citation type="submission" date="2020-10" db="EMBL/GenBank/DDBJ databases">
        <authorList>
            <person name="Kikuchi T."/>
        </authorList>
    </citation>
    <scope>NUCLEOTIDE SEQUENCE</scope>
    <source>
        <strain evidence="7">NKZ352</strain>
    </source>
</reference>
<evidence type="ECO:0000313" key="7">
    <source>
        <dbReference type="EMBL" id="CAD6186611.1"/>
    </source>
</evidence>
<name>A0A8S1GUJ9_9PELO</name>
<comment type="similarity">
    <text evidence="1 5">Belongs to the NOP53 family.</text>
</comment>
<comment type="function">
    <text evidence="5">May play a role in ribosome biogenesis.</text>
</comment>
<dbReference type="Proteomes" id="UP000835052">
    <property type="component" value="Unassembled WGS sequence"/>
</dbReference>
<dbReference type="GO" id="GO:0008097">
    <property type="term" value="F:5S rRNA binding"/>
    <property type="evidence" value="ECO:0007669"/>
    <property type="project" value="TreeGrafter"/>
</dbReference>
<dbReference type="InterPro" id="IPR011687">
    <property type="entry name" value="Nop53/GLTSCR2"/>
</dbReference>
<dbReference type="PANTHER" id="PTHR14211">
    <property type="entry name" value="GLIOMA SUPPRESSOR CANDIDATE REGION GENE 2"/>
    <property type="match status" value="1"/>
</dbReference>
<evidence type="ECO:0000256" key="6">
    <source>
        <dbReference type="SAM" id="MobiDB-lite"/>
    </source>
</evidence>
<evidence type="ECO:0000256" key="1">
    <source>
        <dbReference type="ARBA" id="ARBA00008838"/>
    </source>
</evidence>
<accession>A0A8S1GUJ9</accession>
<dbReference type="PANTHER" id="PTHR14211:SF7">
    <property type="entry name" value="RIBOSOME BIOGENESIS PROTEIN NOP53"/>
    <property type="match status" value="1"/>
</dbReference>
<feature type="compositionally biased region" description="Basic and acidic residues" evidence="6">
    <location>
        <begin position="316"/>
        <end position="330"/>
    </location>
</feature>
<dbReference type="PIRSF" id="PIRSF017302">
    <property type="entry name" value="Gltscr2"/>
    <property type="match status" value="1"/>
</dbReference>
<gene>
    <name evidence="7" type="ORF">CAUJ_LOCUS2530</name>
</gene>
<evidence type="ECO:0000256" key="5">
    <source>
        <dbReference type="PIRNR" id="PIRNR017302"/>
    </source>
</evidence>